<gene>
    <name evidence="1" type="ORF">M23134_04750</name>
</gene>
<evidence type="ECO:0000313" key="1">
    <source>
        <dbReference type="EMBL" id="EAY27062.1"/>
    </source>
</evidence>
<keyword evidence="2" id="KW-1185">Reference proteome</keyword>
<dbReference type="AlphaFoldDB" id="A1ZRH2"/>
<protein>
    <submittedName>
        <fullName evidence="1">Uncharacterized protein</fullName>
    </submittedName>
</protein>
<dbReference type="Proteomes" id="UP000004095">
    <property type="component" value="Unassembled WGS sequence"/>
</dbReference>
<accession>A1ZRH2</accession>
<evidence type="ECO:0000313" key="2">
    <source>
        <dbReference type="Proteomes" id="UP000004095"/>
    </source>
</evidence>
<proteinExistence type="predicted"/>
<dbReference type="EMBL" id="AAWS01000027">
    <property type="protein sequence ID" value="EAY27062.1"/>
    <property type="molecule type" value="Genomic_DNA"/>
</dbReference>
<name>A1ZRH2_MICM2</name>
<sequence length="50" mass="6186">MYYFLFIKKQILFAFTKHCQMYEDFMTMLKKTGRFSKTIQAQKITSLYWS</sequence>
<organism evidence="1 2">
    <name type="scientific">Microscilla marina ATCC 23134</name>
    <dbReference type="NCBI Taxonomy" id="313606"/>
    <lineage>
        <taxon>Bacteria</taxon>
        <taxon>Pseudomonadati</taxon>
        <taxon>Bacteroidota</taxon>
        <taxon>Cytophagia</taxon>
        <taxon>Cytophagales</taxon>
        <taxon>Microscillaceae</taxon>
        <taxon>Microscilla</taxon>
    </lineage>
</organism>
<reference evidence="1 2" key="1">
    <citation type="submission" date="2007-01" db="EMBL/GenBank/DDBJ databases">
        <authorList>
            <person name="Haygood M."/>
            <person name="Podell S."/>
            <person name="Anderson C."/>
            <person name="Hopkinson B."/>
            <person name="Roe K."/>
            <person name="Barbeau K."/>
            <person name="Gaasterland T."/>
            <person name="Ferriera S."/>
            <person name="Johnson J."/>
            <person name="Kravitz S."/>
            <person name="Beeson K."/>
            <person name="Sutton G."/>
            <person name="Rogers Y.-H."/>
            <person name="Friedman R."/>
            <person name="Frazier M."/>
            <person name="Venter J.C."/>
        </authorList>
    </citation>
    <scope>NUCLEOTIDE SEQUENCE [LARGE SCALE GENOMIC DNA]</scope>
    <source>
        <strain evidence="1 2">ATCC 23134</strain>
    </source>
</reference>
<comment type="caution">
    <text evidence="1">The sequence shown here is derived from an EMBL/GenBank/DDBJ whole genome shotgun (WGS) entry which is preliminary data.</text>
</comment>